<dbReference type="AlphaFoldDB" id="A0A914LQH2"/>
<evidence type="ECO:0000256" key="4">
    <source>
        <dbReference type="ARBA" id="ARBA00022741"/>
    </source>
</evidence>
<proteinExistence type="predicted"/>
<feature type="binding site" evidence="10">
    <location>
        <begin position="197"/>
        <end position="198"/>
    </location>
    <ligand>
        <name>GTP</name>
        <dbReference type="ChEBI" id="CHEBI:37565"/>
    </ligand>
</feature>
<reference evidence="13" key="1">
    <citation type="submission" date="2022-11" db="UniProtKB">
        <authorList>
            <consortium name="WormBaseParasite"/>
        </authorList>
    </citation>
    <scope>IDENTIFICATION</scope>
</reference>
<feature type="binding site" evidence="10">
    <location>
        <begin position="88"/>
        <end position="93"/>
    </location>
    <ligand>
        <name>GTP</name>
        <dbReference type="ChEBI" id="CHEBI:37565"/>
    </ligand>
</feature>
<evidence type="ECO:0000256" key="10">
    <source>
        <dbReference type="PIRSR" id="PIRSR601019-1"/>
    </source>
</evidence>
<name>A0A914LQH2_MELIC</name>
<dbReference type="InterPro" id="IPR027417">
    <property type="entry name" value="P-loop_NTPase"/>
</dbReference>
<keyword evidence="5 11" id="KW-0460">Magnesium</keyword>
<evidence type="ECO:0000256" key="1">
    <source>
        <dbReference type="ARBA" id="ARBA00011356"/>
    </source>
</evidence>
<dbReference type="Gene3D" id="3.40.50.300">
    <property type="entry name" value="P-loop containing nucleotide triphosphate hydrolases"/>
    <property type="match status" value="1"/>
</dbReference>
<dbReference type="SUPFAM" id="SSF52540">
    <property type="entry name" value="P-loop containing nucleoside triphosphate hydrolases"/>
    <property type="match status" value="1"/>
</dbReference>
<evidence type="ECO:0000256" key="2">
    <source>
        <dbReference type="ARBA" id="ARBA00022707"/>
    </source>
</evidence>
<evidence type="ECO:0000256" key="7">
    <source>
        <dbReference type="ARBA" id="ARBA00023139"/>
    </source>
</evidence>
<keyword evidence="8" id="KW-0807">Transducer</keyword>
<dbReference type="GO" id="GO:0005737">
    <property type="term" value="C:cytoplasm"/>
    <property type="evidence" value="ECO:0007669"/>
    <property type="project" value="TreeGrafter"/>
</dbReference>
<dbReference type="SMART" id="SM00275">
    <property type="entry name" value="G_alpha"/>
    <property type="match status" value="1"/>
</dbReference>
<keyword evidence="6 10" id="KW-0342">GTP-binding</keyword>
<dbReference type="GO" id="GO:0046872">
    <property type="term" value="F:metal ion binding"/>
    <property type="evidence" value="ECO:0007669"/>
    <property type="project" value="UniProtKB-KW"/>
</dbReference>
<accession>A0A914LQH2</accession>
<feature type="binding site" evidence="10">
    <location>
        <position position="374"/>
    </location>
    <ligand>
        <name>GTP</name>
        <dbReference type="ChEBI" id="CHEBI:37565"/>
    </ligand>
</feature>
<dbReference type="PROSITE" id="PS51882">
    <property type="entry name" value="G_ALPHA"/>
    <property type="match status" value="1"/>
</dbReference>
<comment type="subunit">
    <text evidence="1">G proteins are composed of 3 units; alpha, beta and gamma. The alpha chain contains the guanine nucleotide binding site.</text>
</comment>
<dbReference type="InterPro" id="IPR011025">
    <property type="entry name" value="GproteinA_insert"/>
</dbReference>
<keyword evidence="2" id="KW-0519">Myristate</keyword>
<dbReference type="Gene3D" id="1.10.400.10">
    <property type="entry name" value="GI Alpha 1, domain 2-like"/>
    <property type="match status" value="1"/>
</dbReference>
<dbReference type="CDD" id="cd00066">
    <property type="entry name" value="G-alpha"/>
    <property type="match status" value="1"/>
</dbReference>
<feature type="binding site" evidence="10">
    <location>
        <begin position="248"/>
        <end position="252"/>
    </location>
    <ligand>
        <name>GTP</name>
        <dbReference type="ChEBI" id="CHEBI:37565"/>
    </ligand>
</feature>
<keyword evidence="3 11" id="KW-0479">Metal-binding</keyword>
<keyword evidence="7" id="KW-0564">Palmitate</keyword>
<dbReference type="GO" id="GO:0007188">
    <property type="term" value="P:adenylate cyclase-modulating G protein-coupled receptor signaling pathway"/>
    <property type="evidence" value="ECO:0007669"/>
    <property type="project" value="InterPro"/>
</dbReference>
<keyword evidence="9" id="KW-0449">Lipoprotein</keyword>
<feature type="binding site" evidence="11">
    <location>
        <position position="92"/>
    </location>
    <ligand>
        <name>Mg(2+)</name>
        <dbReference type="ChEBI" id="CHEBI:18420"/>
    </ligand>
</feature>
<dbReference type="GO" id="GO:0005834">
    <property type="term" value="C:heterotrimeric G-protein complex"/>
    <property type="evidence" value="ECO:0007669"/>
    <property type="project" value="TreeGrafter"/>
</dbReference>
<dbReference type="GO" id="GO:0006950">
    <property type="term" value="P:response to stress"/>
    <property type="evidence" value="ECO:0007669"/>
    <property type="project" value="UniProtKB-ARBA"/>
</dbReference>
<evidence type="ECO:0000256" key="9">
    <source>
        <dbReference type="ARBA" id="ARBA00023288"/>
    </source>
</evidence>
<evidence type="ECO:0000256" key="3">
    <source>
        <dbReference type="ARBA" id="ARBA00022723"/>
    </source>
</evidence>
<dbReference type="GO" id="GO:0003924">
    <property type="term" value="F:GTPase activity"/>
    <property type="evidence" value="ECO:0007669"/>
    <property type="project" value="InterPro"/>
</dbReference>
<dbReference type="GO" id="GO:0031683">
    <property type="term" value="F:G-protein beta/gamma-subunit complex binding"/>
    <property type="evidence" value="ECO:0007669"/>
    <property type="project" value="InterPro"/>
</dbReference>
<organism evidence="12 13">
    <name type="scientific">Meloidogyne incognita</name>
    <name type="common">Southern root-knot nematode worm</name>
    <name type="synonym">Oxyuris incognita</name>
    <dbReference type="NCBI Taxonomy" id="6306"/>
    <lineage>
        <taxon>Eukaryota</taxon>
        <taxon>Metazoa</taxon>
        <taxon>Ecdysozoa</taxon>
        <taxon>Nematoda</taxon>
        <taxon>Chromadorea</taxon>
        <taxon>Rhabditida</taxon>
        <taxon>Tylenchina</taxon>
        <taxon>Tylenchomorpha</taxon>
        <taxon>Tylenchoidea</taxon>
        <taxon>Meloidogynidae</taxon>
        <taxon>Meloidogyninae</taxon>
        <taxon>Meloidogyne</taxon>
        <taxon>Meloidogyne incognita group</taxon>
    </lineage>
</organism>
<dbReference type="PANTHER" id="PTHR10218:SF215">
    <property type="entry name" value="GUANINE NUCLEOTIDE-BINDING PROTEIN ALPHA-17 SUBUNIT"/>
    <property type="match status" value="1"/>
</dbReference>
<dbReference type="GO" id="GO:0043025">
    <property type="term" value="C:neuronal cell body"/>
    <property type="evidence" value="ECO:0007669"/>
    <property type="project" value="UniProtKB-ARBA"/>
</dbReference>
<dbReference type="GO" id="GO:0097730">
    <property type="term" value="C:non-motile cilium"/>
    <property type="evidence" value="ECO:0007669"/>
    <property type="project" value="UniProtKB-ARBA"/>
</dbReference>
<dbReference type="FunFam" id="1.10.400.10:FF:000011">
    <property type="entry name" value="Guanine nucleotide-binding protein alpha-1 subunit"/>
    <property type="match status" value="1"/>
</dbReference>
<sequence>MGGLLTSCQSEEVREQLSKNKAIEKQLTSDRRAASSIINTKMGGLLTSCQSEEVREQLSKNKAIEKQLTSDRRAASSIIKLLLLGAGECGKSTVLKQMQILHSNGFTEEEINERKAVVYSNTVTSMAAILKAMDNVLHMPMDDASKERDRNLIFRAIENGEENLPFTDPIAKALQNLWGDKAVKKAYEMRSEYQLNDSAKYFLDSVSRIHEPGYRPTEQDILYSRVATTGVVEVKFIIKGNMEFRVFDVGGQRSERRKWIHCFDNVEAIIFITAISEYDQVLFEDETTNRMIESMQLFSSICNSSWFLNTAMILFLNKKDLFLEKIQRVNITTCFPDYEGSQNYEEAVNFIKMKFAELNQHPDKKTIYMHETCATDTNQVQLVISSVIDTIIQKNLQKAGMM</sequence>
<dbReference type="FunFam" id="3.40.50.300:FF:000041">
    <property type="entry name" value="Guanine nucleotide-binding protein G(I) subunit alpha"/>
    <property type="match status" value="1"/>
</dbReference>
<keyword evidence="12" id="KW-1185">Reference proteome</keyword>
<dbReference type="Proteomes" id="UP000887563">
    <property type="component" value="Unplaced"/>
</dbReference>
<dbReference type="GO" id="GO:0005525">
    <property type="term" value="F:GTP binding"/>
    <property type="evidence" value="ECO:0007669"/>
    <property type="project" value="UniProtKB-KW"/>
</dbReference>
<feature type="binding site" evidence="11">
    <location>
        <position position="228"/>
    </location>
    <ligand>
        <name>Mg(2+)</name>
        <dbReference type="ChEBI" id="CHEBI:18420"/>
    </ligand>
</feature>
<dbReference type="WBParaSite" id="Minc3s00697g16223">
    <property type="protein sequence ID" value="Minc3s00697g16223"/>
    <property type="gene ID" value="Minc3s00697g16223"/>
</dbReference>
<dbReference type="Pfam" id="PF00503">
    <property type="entry name" value="G-alpha"/>
    <property type="match status" value="1"/>
</dbReference>
<dbReference type="InterPro" id="IPR001408">
    <property type="entry name" value="Gprotein_alpha_I"/>
</dbReference>
<evidence type="ECO:0000256" key="8">
    <source>
        <dbReference type="ARBA" id="ARBA00023224"/>
    </source>
</evidence>
<feature type="binding site" evidence="10">
    <location>
        <begin position="317"/>
        <end position="320"/>
    </location>
    <ligand>
        <name>GTP</name>
        <dbReference type="ChEBI" id="CHEBI:37565"/>
    </ligand>
</feature>
<dbReference type="GO" id="GO:0001664">
    <property type="term" value="F:G protein-coupled receptor binding"/>
    <property type="evidence" value="ECO:0007669"/>
    <property type="project" value="TreeGrafter"/>
</dbReference>
<dbReference type="SUPFAM" id="SSF47895">
    <property type="entry name" value="Transducin (alpha subunit), insertion domain"/>
    <property type="match status" value="1"/>
</dbReference>
<feature type="binding site" evidence="10">
    <location>
        <begin position="222"/>
        <end position="228"/>
    </location>
    <ligand>
        <name>GTP</name>
        <dbReference type="ChEBI" id="CHEBI:37565"/>
    </ligand>
</feature>
<evidence type="ECO:0000256" key="5">
    <source>
        <dbReference type="ARBA" id="ARBA00022842"/>
    </source>
</evidence>
<evidence type="ECO:0000256" key="6">
    <source>
        <dbReference type="ARBA" id="ARBA00023134"/>
    </source>
</evidence>
<evidence type="ECO:0000313" key="13">
    <source>
        <dbReference type="WBParaSite" id="Minc3s00697g16223"/>
    </source>
</evidence>
<dbReference type="InterPro" id="IPR001019">
    <property type="entry name" value="Gprotein_alpha_su"/>
</dbReference>
<keyword evidence="4 10" id="KW-0547">Nucleotide-binding</keyword>
<dbReference type="PANTHER" id="PTHR10218">
    <property type="entry name" value="GTP-BINDING PROTEIN ALPHA SUBUNIT"/>
    <property type="match status" value="1"/>
</dbReference>
<evidence type="ECO:0000256" key="11">
    <source>
        <dbReference type="PIRSR" id="PIRSR601019-2"/>
    </source>
</evidence>
<dbReference type="PRINTS" id="PR00318">
    <property type="entry name" value="GPROTEINA"/>
</dbReference>
<dbReference type="PRINTS" id="PR00441">
    <property type="entry name" value="GPROTEINAI"/>
</dbReference>
<evidence type="ECO:0000313" key="12">
    <source>
        <dbReference type="Proteomes" id="UP000887563"/>
    </source>
</evidence>
<protein>
    <submittedName>
        <fullName evidence="13">G protein alpha subunit</fullName>
    </submittedName>
</protein>